<dbReference type="SUPFAM" id="SSF55120">
    <property type="entry name" value="Pseudouridine synthase"/>
    <property type="match status" value="1"/>
</dbReference>
<dbReference type="PROSITE" id="PS50984">
    <property type="entry name" value="TRUD"/>
    <property type="match status" value="1"/>
</dbReference>
<keyword evidence="3 4" id="KW-0413">Isomerase</keyword>
<dbReference type="KEGG" id="abi:Aboo_1240"/>
<dbReference type="InterPro" id="IPR011760">
    <property type="entry name" value="PsdUridine_synth_TruD_insert"/>
</dbReference>
<proteinExistence type="inferred from homology"/>
<dbReference type="Gene3D" id="1.10.1510.30">
    <property type="match status" value="1"/>
</dbReference>
<dbReference type="PANTHER" id="PTHR13326:SF21">
    <property type="entry name" value="PSEUDOURIDYLATE SYNTHASE PUS7L"/>
    <property type="match status" value="1"/>
</dbReference>
<keyword evidence="2 4" id="KW-0819">tRNA processing</keyword>
<dbReference type="Gene3D" id="3.30.2350.20">
    <property type="entry name" value="TruD, catalytic domain"/>
    <property type="match status" value="1"/>
</dbReference>
<evidence type="ECO:0000256" key="4">
    <source>
        <dbReference type="HAMAP-Rule" id="MF_01082"/>
    </source>
</evidence>
<evidence type="ECO:0000313" key="5">
    <source>
        <dbReference type="EMBL" id="ADD09048.1"/>
    </source>
</evidence>
<comment type="function">
    <text evidence="4">Could be responsible for synthesis of pseudouridine from uracil-13 in transfer RNAs.</text>
</comment>
<organism evidence="5 6">
    <name type="scientific">Aciduliprofundum boonei (strain DSM 19572 / T469)</name>
    <dbReference type="NCBI Taxonomy" id="439481"/>
    <lineage>
        <taxon>Archaea</taxon>
        <taxon>Methanobacteriati</taxon>
        <taxon>Thermoplasmatota</taxon>
        <taxon>DHVE2 group</taxon>
        <taxon>Candidatus Aciduliprofundum</taxon>
    </lineage>
</organism>
<dbReference type="NCBIfam" id="TIGR00094">
    <property type="entry name" value="tRNA_TruD_broad"/>
    <property type="match status" value="1"/>
</dbReference>
<dbReference type="EC" id="5.4.99.27" evidence="4"/>
<keyword evidence="6" id="KW-1185">Reference proteome</keyword>
<dbReference type="InterPro" id="IPR020103">
    <property type="entry name" value="PsdUridine_synth_cat_dom_sf"/>
</dbReference>
<dbReference type="HOGENOM" id="CLU_005281_4_1_2"/>
<dbReference type="PROSITE" id="PS01268">
    <property type="entry name" value="UPF0024"/>
    <property type="match status" value="1"/>
</dbReference>
<dbReference type="EMBL" id="CP001941">
    <property type="protein sequence ID" value="ADD09048.1"/>
    <property type="molecule type" value="Genomic_DNA"/>
</dbReference>
<dbReference type="PANTHER" id="PTHR13326">
    <property type="entry name" value="TRNA PSEUDOURIDINE SYNTHASE D"/>
    <property type="match status" value="1"/>
</dbReference>
<dbReference type="STRING" id="439481.Aboo_1240"/>
<gene>
    <name evidence="4" type="primary">truD</name>
    <name evidence="5" type="ordered locus">Aboo_1240</name>
</gene>
<dbReference type="OrthoDB" id="1798at2157"/>
<dbReference type="GO" id="GO:0031119">
    <property type="term" value="P:tRNA pseudouridine synthesis"/>
    <property type="evidence" value="ECO:0007669"/>
    <property type="project" value="UniProtKB-UniRule"/>
</dbReference>
<dbReference type="eggNOG" id="arCOG04252">
    <property type="taxonomic scope" value="Archaea"/>
</dbReference>
<dbReference type="PIRSF" id="PIRSF037016">
    <property type="entry name" value="Pseudouridin_synth_euk_prd"/>
    <property type="match status" value="1"/>
</dbReference>
<feature type="active site" description="Nucleophile" evidence="4">
    <location>
        <position position="84"/>
    </location>
</feature>
<dbReference type="Gene3D" id="3.30.70.3160">
    <property type="match status" value="1"/>
</dbReference>
<dbReference type="InterPro" id="IPR042214">
    <property type="entry name" value="TruD_catalytic"/>
</dbReference>
<dbReference type="GO" id="GO:0160150">
    <property type="term" value="F:tRNA pseudouridine(13) synthase activity"/>
    <property type="evidence" value="ECO:0007669"/>
    <property type="project" value="UniProtKB-EC"/>
</dbReference>
<protein>
    <recommendedName>
        <fullName evidence="4">Probable tRNA pseudouridine synthase D</fullName>
        <ecNumber evidence="4">5.4.99.27</ecNumber>
    </recommendedName>
    <alternativeName>
        <fullName evidence="4">tRNA pseudouridine(13) synthase</fullName>
    </alternativeName>
    <alternativeName>
        <fullName evidence="4">tRNA pseudouridylate synthase D</fullName>
    </alternativeName>
    <alternativeName>
        <fullName evidence="4">tRNA-uridine isomerase D</fullName>
    </alternativeName>
</protein>
<comment type="catalytic activity">
    <reaction evidence="4">
        <text>uridine(13) in tRNA = pseudouridine(13) in tRNA</text>
        <dbReference type="Rhea" id="RHEA:42540"/>
        <dbReference type="Rhea" id="RHEA-COMP:10105"/>
        <dbReference type="Rhea" id="RHEA-COMP:10106"/>
        <dbReference type="ChEBI" id="CHEBI:65314"/>
        <dbReference type="ChEBI" id="CHEBI:65315"/>
        <dbReference type="EC" id="5.4.99.27"/>
    </reaction>
</comment>
<sequence>MYTEKDIGIFSFLSSTSGIGGKLRKNVEDFYVEEIPLELEKKDNGKHLCLKVKLFNWETNRFVKILSKNLGISRHRIKFAGNKDKRGVTIQYFCILNYPGKINLNLKDVEILDEFRSSREINIGDLYGNKFEIVVRDAKCDDRVDKIEEELNGFFPNFFGVQRFGASRPITHIVGKFIIKGRYDEAVRYYIGFPSSFDEDDGRKIFFENMDAREAIKNISKNASYERAMLNYLIKNERDYVGALKQLPKNLLLLFVHGYQSYIFNKILSKRLEIGIDVQVGDIIMKVDKFGLPMQEFVKVTDFNIEKIKNLINAKKAYVSTILFGYNSYFSEESQGDIEREVIDEEGINKKMFHIKEIPELSSKGRRRNIISPIMDYNRDNCKFRFILHRGSYATSLMREFMKQNSLEFY</sequence>
<evidence type="ECO:0000256" key="1">
    <source>
        <dbReference type="ARBA" id="ARBA00007953"/>
    </source>
</evidence>
<dbReference type="Pfam" id="PF01142">
    <property type="entry name" value="TruD"/>
    <property type="match status" value="1"/>
</dbReference>
<accession>B5ICH2</accession>
<evidence type="ECO:0000256" key="2">
    <source>
        <dbReference type="ARBA" id="ARBA00022694"/>
    </source>
</evidence>
<dbReference type="HAMAP" id="MF_01082">
    <property type="entry name" value="TruD"/>
    <property type="match status" value="1"/>
</dbReference>
<comment type="similarity">
    <text evidence="1 4">Belongs to the pseudouridine synthase TruD family.</text>
</comment>
<dbReference type="InterPro" id="IPR001656">
    <property type="entry name" value="PsdUridine_synth_TruD"/>
</dbReference>
<dbReference type="Proteomes" id="UP000001400">
    <property type="component" value="Chromosome"/>
</dbReference>
<dbReference type="GeneID" id="8828202"/>
<evidence type="ECO:0000256" key="3">
    <source>
        <dbReference type="ARBA" id="ARBA00023235"/>
    </source>
</evidence>
<dbReference type="GO" id="GO:0003723">
    <property type="term" value="F:RNA binding"/>
    <property type="evidence" value="ECO:0007669"/>
    <property type="project" value="InterPro"/>
</dbReference>
<dbReference type="InterPro" id="IPR020119">
    <property type="entry name" value="PsdUridine_synth_TruD_CS"/>
</dbReference>
<dbReference type="AlphaFoldDB" id="B5ICH2"/>
<name>B5ICH2_ACIB4</name>
<dbReference type="RefSeq" id="WP_008083913.1">
    <property type="nucleotide sequence ID" value="NC_013926.1"/>
</dbReference>
<reference evidence="5" key="1">
    <citation type="submission" date="2010-02" db="EMBL/GenBank/DDBJ databases">
        <title>Complete sequence of Aciduliprofundum boonei T469.</title>
        <authorList>
            <consortium name="US DOE Joint Genome Institute"/>
            <person name="Lucas S."/>
            <person name="Copeland A."/>
            <person name="Lapidus A."/>
            <person name="Cheng J.-F."/>
            <person name="Bruce D."/>
            <person name="Goodwin L."/>
            <person name="Pitluck S."/>
            <person name="Saunders E."/>
            <person name="Detter J.C."/>
            <person name="Han C."/>
            <person name="Tapia R."/>
            <person name="Land M."/>
            <person name="Hauser L."/>
            <person name="Kyrpides N."/>
            <person name="Mikhailova N."/>
            <person name="Flores G."/>
            <person name="Reysenbach A.-L."/>
            <person name="Woyke T."/>
        </authorList>
    </citation>
    <scope>NUCLEOTIDE SEQUENCE</scope>
    <source>
        <strain evidence="5">T469</strain>
    </source>
</reference>
<evidence type="ECO:0000313" key="6">
    <source>
        <dbReference type="Proteomes" id="UP000001400"/>
    </source>
</evidence>